<comment type="similarity">
    <text evidence="1">Belongs to the P-Pant transferase superfamily. Gsp/Sfp/HetI/AcpT family.</text>
</comment>
<dbReference type="InterPro" id="IPR055066">
    <property type="entry name" value="AASDHPPT_N"/>
</dbReference>
<keyword evidence="2 6" id="KW-0808">Transferase</keyword>
<evidence type="ECO:0000256" key="3">
    <source>
        <dbReference type="SAM" id="MobiDB-lite"/>
    </source>
</evidence>
<dbReference type="GO" id="GO:0016740">
    <property type="term" value="F:transferase activity"/>
    <property type="evidence" value="ECO:0007669"/>
    <property type="project" value="UniProtKB-KW"/>
</dbReference>
<keyword evidence="7" id="KW-1185">Reference proteome</keyword>
<evidence type="ECO:0000259" key="5">
    <source>
        <dbReference type="Pfam" id="PF22624"/>
    </source>
</evidence>
<evidence type="ECO:0000259" key="4">
    <source>
        <dbReference type="Pfam" id="PF01648"/>
    </source>
</evidence>
<dbReference type="Proteomes" id="UP001303236">
    <property type="component" value="Chromosome"/>
</dbReference>
<gene>
    <name evidence="6" type="ORF">RI138_22230</name>
</gene>
<dbReference type="PANTHER" id="PTHR12215">
    <property type="entry name" value="PHOSPHOPANTETHEINE TRANSFERASE"/>
    <property type="match status" value="1"/>
</dbReference>
<name>A0ABY9W357_9ACTN</name>
<organism evidence="6 7">
    <name type="scientific">Streptomyces durocortorensis</name>
    <dbReference type="NCBI Taxonomy" id="2811104"/>
    <lineage>
        <taxon>Bacteria</taxon>
        <taxon>Bacillati</taxon>
        <taxon>Actinomycetota</taxon>
        <taxon>Actinomycetes</taxon>
        <taxon>Kitasatosporales</taxon>
        <taxon>Streptomycetaceae</taxon>
        <taxon>Streptomyces</taxon>
    </lineage>
</organism>
<proteinExistence type="inferred from homology"/>
<accession>A0ABY9W357</accession>
<feature type="domain" description="4'-phosphopantetheinyl transferase N-terminal" evidence="5">
    <location>
        <begin position="103"/>
        <end position="185"/>
    </location>
</feature>
<evidence type="ECO:0000256" key="1">
    <source>
        <dbReference type="ARBA" id="ARBA00010990"/>
    </source>
</evidence>
<evidence type="ECO:0000256" key="2">
    <source>
        <dbReference type="ARBA" id="ARBA00022679"/>
    </source>
</evidence>
<dbReference type="EMBL" id="CP134500">
    <property type="protein sequence ID" value="WNF29320.1"/>
    <property type="molecule type" value="Genomic_DNA"/>
</dbReference>
<evidence type="ECO:0000313" key="7">
    <source>
        <dbReference type="Proteomes" id="UP001303236"/>
    </source>
</evidence>
<reference evidence="6 7" key="1">
    <citation type="submission" date="2023-09" db="EMBL/GenBank/DDBJ databases">
        <title>Genome completion map analysis of the actinomycetes C11-1.</title>
        <authorList>
            <person name="Qin P."/>
            <person name="Guan P."/>
        </authorList>
    </citation>
    <scope>NUCLEOTIDE SEQUENCE [LARGE SCALE GENOMIC DNA]</scope>
    <source>
        <strain evidence="6 7">C11-1</strain>
    </source>
</reference>
<dbReference type="Gene3D" id="3.90.470.20">
    <property type="entry name" value="4'-phosphopantetheinyl transferase domain"/>
    <property type="match status" value="2"/>
</dbReference>
<dbReference type="InterPro" id="IPR008278">
    <property type="entry name" value="4-PPantetheinyl_Trfase_dom"/>
</dbReference>
<evidence type="ECO:0000313" key="6">
    <source>
        <dbReference type="EMBL" id="WNF29320.1"/>
    </source>
</evidence>
<dbReference type="Pfam" id="PF22624">
    <property type="entry name" value="AASDHPPT_N"/>
    <property type="match status" value="1"/>
</dbReference>
<protein>
    <submittedName>
        <fullName evidence="6">4'-phosphopantetheinyl transferase superfamily protein</fullName>
    </submittedName>
</protein>
<feature type="domain" description="4'-phosphopantetheinyl transferase" evidence="4">
    <location>
        <begin position="197"/>
        <end position="278"/>
    </location>
</feature>
<feature type="region of interest" description="Disordered" evidence="3">
    <location>
        <begin position="32"/>
        <end position="63"/>
    </location>
</feature>
<dbReference type="InterPro" id="IPR037143">
    <property type="entry name" value="4-PPantetheinyl_Trfase_dom_sf"/>
</dbReference>
<sequence length="341" mass="37327">MDEREILTRFKAGLLEREQAVWLLAERRRAPGRGTDGGFPPLAPAPASPAPVSASPAPASGAAAAPVSGAAAPVFLPLPGGAHEPIKLWYCSNDELDSALAVTLARHWLDEEEQETASRFLFEHDRRQYLVAHALVRRVLALESGLPEAEAVIWRSARGRPFLERPPVGLPRGGQELDFNLSHAEGHNLLGVVRSHRIGVDVERVDRGEQGLDAIIETFAQDERDWVARAAPGRTRDCRTLRLWTLKEAYSKARGLGLGLPFDSFSFTLHEERGVLAFRPPESEAALPWRFLELEPEPGVLAAVALLADADVPSVLQLHRGFPWSRKAPELLGLPEPVAGR</sequence>
<dbReference type="PANTHER" id="PTHR12215:SF10">
    <property type="entry name" value="L-AMINOADIPATE-SEMIALDEHYDE DEHYDROGENASE-PHOSPHOPANTETHEINYL TRANSFERASE"/>
    <property type="match status" value="1"/>
</dbReference>
<feature type="compositionally biased region" description="Low complexity" evidence="3">
    <location>
        <begin position="50"/>
        <end position="63"/>
    </location>
</feature>
<dbReference type="SUPFAM" id="SSF56214">
    <property type="entry name" value="4'-phosphopantetheinyl transferase"/>
    <property type="match status" value="2"/>
</dbReference>
<dbReference type="InterPro" id="IPR050559">
    <property type="entry name" value="P-Pant_transferase_sf"/>
</dbReference>
<dbReference type="Pfam" id="PF01648">
    <property type="entry name" value="ACPS"/>
    <property type="match status" value="1"/>
</dbReference>